<gene>
    <name evidence="7" type="ORF">PSAB_18475</name>
</gene>
<dbReference type="InterPro" id="IPR050833">
    <property type="entry name" value="Poly_Biosynth_Transport"/>
</dbReference>
<dbReference type="OrthoDB" id="8609648at2"/>
<dbReference type="AlphaFoldDB" id="X5A444"/>
<dbReference type="KEGG" id="psab:PSAB_18475"/>
<dbReference type="RefSeq" id="WP_025336070.1">
    <property type="nucleotide sequence ID" value="NZ_CP004078.1"/>
</dbReference>
<feature type="transmembrane region" description="Helical" evidence="6">
    <location>
        <begin position="122"/>
        <end position="142"/>
    </location>
</feature>
<dbReference type="Proteomes" id="UP000019772">
    <property type="component" value="Chromosome"/>
</dbReference>
<dbReference type="eggNOG" id="COG2244">
    <property type="taxonomic scope" value="Bacteria"/>
</dbReference>
<dbReference type="STRING" id="1268072.PSAB_18475"/>
<dbReference type="GO" id="GO:0005886">
    <property type="term" value="C:plasma membrane"/>
    <property type="evidence" value="ECO:0007669"/>
    <property type="project" value="UniProtKB-SubCell"/>
</dbReference>
<proteinExistence type="predicted"/>
<keyword evidence="3 6" id="KW-0812">Transmembrane</keyword>
<evidence type="ECO:0000256" key="1">
    <source>
        <dbReference type="ARBA" id="ARBA00004651"/>
    </source>
</evidence>
<evidence type="ECO:0000256" key="5">
    <source>
        <dbReference type="ARBA" id="ARBA00023136"/>
    </source>
</evidence>
<dbReference type="PATRIC" id="fig|1268072.3.peg.3812"/>
<evidence type="ECO:0000256" key="4">
    <source>
        <dbReference type="ARBA" id="ARBA00022989"/>
    </source>
</evidence>
<feature type="transmembrane region" description="Helical" evidence="6">
    <location>
        <begin position="163"/>
        <end position="189"/>
    </location>
</feature>
<keyword evidence="5 6" id="KW-0472">Membrane</keyword>
<dbReference type="PANTHER" id="PTHR30250">
    <property type="entry name" value="PST FAMILY PREDICTED COLANIC ACID TRANSPORTER"/>
    <property type="match status" value="1"/>
</dbReference>
<dbReference type="PANTHER" id="PTHR30250:SF26">
    <property type="entry name" value="PSMA PROTEIN"/>
    <property type="match status" value="1"/>
</dbReference>
<name>X5A444_9BACL</name>
<feature type="transmembrane region" description="Helical" evidence="6">
    <location>
        <begin position="469"/>
        <end position="489"/>
    </location>
</feature>
<comment type="subcellular location">
    <subcellularLocation>
        <location evidence="1">Cell membrane</location>
        <topology evidence="1">Multi-pass membrane protein</topology>
    </subcellularLocation>
</comment>
<reference evidence="7 8" key="1">
    <citation type="journal article" date="2014" name="PLoS Genet.">
        <title>Comparative Genomic Analysis of N2-Fixing and Non-N2-Fixing Paenibacillus spp.: Organization, Evolution and Expression of the Nitrogen Fixation Genes.</title>
        <authorList>
            <person name="Xie J.B."/>
            <person name="Du Z."/>
            <person name="Bai L."/>
            <person name="Tian C."/>
            <person name="Zhang Y."/>
            <person name="Xie J.Y."/>
            <person name="Wang T."/>
            <person name="Liu X."/>
            <person name="Chen X."/>
            <person name="Cheng Q."/>
            <person name="Chen S."/>
            <person name="Li J."/>
        </authorList>
    </citation>
    <scope>NUCLEOTIDE SEQUENCE [LARGE SCALE GENOMIC DNA]</scope>
    <source>
        <strain evidence="7 8">T27</strain>
    </source>
</reference>
<organism evidence="7 8">
    <name type="scientific">Paenibacillus sabinae T27</name>
    <dbReference type="NCBI Taxonomy" id="1268072"/>
    <lineage>
        <taxon>Bacteria</taxon>
        <taxon>Bacillati</taxon>
        <taxon>Bacillota</taxon>
        <taxon>Bacilli</taxon>
        <taxon>Bacillales</taxon>
        <taxon>Paenibacillaceae</taxon>
        <taxon>Paenibacillus</taxon>
    </lineage>
</organism>
<feature type="transmembrane region" description="Helical" evidence="6">
    <location>
        <begin position="93"/>
        <end position="116"/>
    </location>
</feature>
<sequence length="509" mass="58533">MKHGRTTKSIRNIKYAIIGQATGIVINFINRMVFLHTLSIDYLGINGLFSNILSLLALADLGVGAAIVYSLYKPLAEKDNYKVKALMTLYKRIYVAIGTFIGILGIVITPFLKFLISDIPNIPNISLIFILFVINSATSYFLSYKRSLIIADQKRYITTFYRYTFFLGLNIIQIIFLFLTHNFIIYLLLQVINTLLENIFVSNKANKLYPFLKETGQARLDKNEKHVITRNIKAMMFHRIGGVVVSGTDNILISKLVGIKAVGIYSNYFLITNALNMVIGLIFQAITASIGNLTATENNNEKTIRIFGVLNFMGFWIYGFCSICLLLLFNPFIEIWLGEDFLFHMPIILVIVCNFFLTGMRKSVLSFRDAFGIYWNDRFKPLFESVINLVVSIFLGIHYGVIGIFIGTAISTLTTCFWVEPYVLYKYGFASPVREYFKKYFHYTFVLIFTGIISYWFSEQILFEGVAGFFIKMSICIIIPNLFFFLFFFRTVEFKHLWNVFSSMLLKKI</sequence>
<evidence type="ECO:0000256" key="2">
    <source>
        <dbReference type="ARBA" id="ARBA00022475"/>
    </source>
</evidence>
<protein>
    <submittedName>
        <fullName evidence="7">Polysaccharide biosynthesis protein</fullName>
    </submittedName>
</protein>
<feature type="transmembrane region" description="Helical" evidence="6">
    <location>
        <begin position="274"/>
        <end position="294"/>
    </location>
</feature>
<accession>X5A444</accession>
<evidence type="ECO:0000256" key="3">
    <source>
        <dbReference type="ARBA" id="ARBA00022692"/>
    </source>
</evidence>
<evidence type="ECO:0000313" key="7">
    <source>
        <dbReference type="EMBL" id="AHV98589.1"/>
    </source>
</evidence>
<evidence type="ECO:0000256" key="6">
    <source>
        <dbReference type="SAM" id="Phobius"/>
    </source>
</evidence>
<feature type="transmembrane region" description="Helical" evidence="6">
    <location>
        <begin position="440"/>
        <end position="457"/>
    </location>
</feature>
<feature type="transmembrane region" description="Helical" evidence="6">
    <location>
        <begin position="341"/>
        <end position="360"/>
    </location>
</feature>
<dbReference type="EMBL" id="CP004078">
    <property type="protein sequence ID" value="AHV98589.1"/>
    <property type="molecule type" value="Genomic_DNA"/>
</dbReference>
<keyword evidence="4 6" id="KW-1133">Transmembrane helix</keyword>
<dbReference type="HOGENOM" id="CLU_040274_1_0_9"/>
<keyword evidence="2" id="KW-1003">Cell membrane</keyword>
<feature type="transmembrane region" description="Helical" evidence="6">
    <location>
        <begin position="405"/>
        <end position="428"/>
    </location>
</feature>
<feature type="transmembrane region" description="Helical" evidence="6">
    <location>
        <begin position="12"/>
        <end position="29"/>
    </location>
</feature>
<keyword evidence="8" id="KW-1185">Reference proteome</keyword>
<feature type="transmembrane region" description="Helical" evidence="6">
    <location>
        <begin position="306"/>
        <end position="329"/>
    </location>
</feature>
<feature type="transmembrane region" description="Helical" evidence="6">
    <location>
        <begin position="49"/>
        <end position="72"/>
    </location>
</feature>
<evidence type="ECO:0000313" key="8">
    <source>
        <dbReference type="Proteomes" id="UP000019772"/>
    </source>
</evidence>